<dbReference type="Pfam" id="PF06977">
    <property type="entry name" value="SdiA-regulated"/>
    <property type="match status" value="1"/>
</dbReference>
<dbReference type="GO" id="GO:0005886">
    <property type="term" value="C:plasma membrane"/>
    <property type="evidence" value="ECO:0007669"/>
    <property type="project" value="UniProtKB-SubCell"/>
</dbReference>
<keyword evidence="6" id="KW-1185">Reference proteome</keyword>
<dbReference type="AlphaFoldDB" id="A0A1I6RIM8"/>
<dbReference type="Gene3D" id="2.120.10.30">
    <property type="entry name" value="TolB, C-terminal domain"/>
    <property type="match status" value="1"/>
</dbReference>
<dbReference type="InterPro" id="IPR011042">
    <property type="entry name" value="6-blade_b-propeller_TolB-like"/>
</dbReference>
<sequence length="250" mass="27866">MLLKIKNIGVILSVIFILFVSCSKNNEVFPVNNGLELINSYKINVLEPSGLAINNDGTILYTVSDSTNKIYKLSTAGDVLQTFEYSGNDLEGISVFTNTKLLVVEERTKEVVEYDMETGNFNKHKIDYNNTTANSGLEGVAYNFNDETIFILNEKDPGLLIRLNPNYTIKTSTTLNFASDYSGVFHESATDNLWIVSDQSRTINKCNLEGNLIKSYPINVIKAEGIAVSNDKIYIVSDAEAKLYIFKKPV</sequence>
<dbReference type="RefSeq" id="WP_090227353.1">
    <property type="nucleotide sequence ID" value="NZ_FOZP01000006.1"/>
</dbReference>
<comment type="subcellular location">
    <subcellularLocation>
        <location evidence="1">Cell membrane</location>
    </subcellularLocation>
</comment>
<dbReference type="EMBL" id="FOZP01000006">
    <property type="protein sequence ID" value="SFS64562.1"/>
    <property type="molecule type" value="Genomic_DNA"/>
</dbReference>
<keyword evidence="3" id="KW-1003">Cell membrane</keyword>
<gene>
    <name evidence="5" type="ORF">SAMN04488006_2510</name>
</gene>
<evidence type="ECO:0000313" key="5">
    <source>
        <dbReference type="EMBL" id="SFS64562.1"/>
    </source>
</evidence>
<dbReference type="STRING" id="593133.SAMN04488006_2510"/>
<name>A0A1I6RIM8_9FLAO</name>
<evidence type="ECO:0000256" key="4">
    <source>
        <dbReference type="ARBA" id="ARBA00023136"/>
    </source>
</evidence>
<dbReference type="PROSITE" id="PS51257">
    <property type="entry name" value="PROKAR_LIPOPROTEIN"/>
    <property type="match status" value="1"/>
</dbReference>
<protein>
    <submittedName>
        <fullName evidence="5">SdiA-regulated</fullName>
    </submittedName>
</protein>
<evidence type="ECO:0000256" key="1">
    <source>
        <dbReference type="ARBA" id="ARBA00004236"/>
    </source>
</evidence>
<evidence type="ECO:0000256" key="3">
    <source>
        <dbReference type="ARBA" id="ARBA00022475"/>
    </source>
</evidence>
<proteinExistence type="inferred from homology"/>
<keyword evidence="4" id="KW-0472">Membrane</keyword>
<reference evidence="6" key="1">
    <citation type="submission" date="2016-10" db="EMBL/GenBank/DDBJ databases">
        <authorList>
            <person name="Varghese N."/>
            <person name="Submissions S."/>
        </authorList>
    </citation>
    <scope>NUCLEOTIDE SEQUENCE [LARGE SCALE GENOMIC DNA]</scope>
    <source>
        <strain evidence="6">DSM 24450</strain>
    </source>
</reference>
<accession>A0A1I6RIM8</accession>
<dbReference type="Proteomes" id="UP000199312">
    <property type="component" value="Unassembled WGS sequence"/>
</dbReference>
<comment type="similarity">
    <text evidence="2">Belongs to the YjiK family.</text>
</comment>
<organism evidence="5 6">
    <name type="scientific">Lutibacter maritimus</name>
    <dbReference type="NCBI Taxonomy" id="593133"/>
    <lineage>
        <taxon>Bacteria</taxon>
        <taxon>Pseudomonadati</taxon>
        <taxon>Bacteroidota</taxon>
        <taxon>Flavobacteriia</taxon>
        <taxon>Flavobacteriales</taxon>
        <taxon>Flavobacteriaceae</taxon>
        <taxon>Lutibacter</taxon>
    </lineage>
</organism>
<evidence type="ECO:0000256" key="2">
    <source>
        <dbReference type="ARBA" id="ARBA00009852"/>
    </source>
</evidence>
<dbReference type="OrthoDB" id="1432223at2"/>
<dbReference type="SUPFAM" id="SSF50956">
    <property type="entry name" value="Thermostable phytase (3-phytase)"/>
    <property type="match status" value="1"/>
</dbReference>
<dbReference type="InterPro" id="IPR009722">
    <property type="entry name" value="YjiK/CarP"/>
</dbReference>
<evidence type="ECO:0000313" key="6">
    <source>
        <dbReference type="Proteomes" id="UP000199312"/>
    </source>
</evidence>